<protein>
    <recommendedName>
        <fullName evidence="3">RING-type E3 ubiquitin transferase</fullName>
        <ecNumber evidence="3">2.3.2.27</ecNumber>
    </recommendedName>
</protein>
<proteinExistence type="predicted"/>
<dbReference type="InterPro" id="IPR013083">
    <property type="entry name" value="Znf_RING/FYVE/PHD"/>
</dbReference>
<dbReference type="EC" id="2.3.2.27" evidence="3"/>
<evidence type="ECO:0000256" key="2">
    <source>
        <dbReference type="ARBA" id="ARBA00004906"/>
    </source>
</evidence>
<dbReference type="SUPFAM" id="SSF57850">
    <property type="entry name" value="RING/U-box"/>
    <property type="match status" value="1"/>
</dbReference>
<reference evidence="11" key="1">
    <citation type="submission" date="2023-02" db="EMBL/GenBank/DDBJ databases">
        <title>Genome of toxic invasive species Heracleum sosnowskyi carries increased number of genes despite the absence of recent whole-genome duplications.</title>
        <authorList>
            <person name="Schelkunov M."/>
            <person name="Shtratnikova V."/>
            <person name="Makarenko M."/>
            <person name="Klepikova A."/>
            <person name="Omelchenko D."/>
            <person name="Novikova G."/>
            <person name="Obukhova E."/>
            <person name="Bogdanov V."/>
            <person name="Penin A."/>
            <person name="Logacheva M."/>
        </authorList>
    </citation>
    <scope>NUCLEOTIDE SEQUENCE</scope>
    <source>
        <strain evidence="11">Hsosn_3</strain>
        <tissue evidence="11">Leaf</tissue>
    </source>
</reference>
<evidence type="ECO:0000313" key="11">
    <source>
        <dbReference type="EMBL" id="KAK1385512.1"/>
    </source>
</evidence>
<evidence type="ECO:0000256" key="6">
    <source>
        <dbReference type="ARBA" id="ARBA00022771"/>
    </source>
</evidence>
<reference evidence="11" key="2">
    <citation type="submission" date="2023-05" db="EMBL/GenBank/DDBJ databases">
        <authorList>
            <person name="Schelkunov M.I."/>
        </authorList>
    </citation>
    <scope>NUCLEOTIDE SEQUENCE</scope>
    <source>
        <strain evidence="11">Hsosn_3</strain>
        <tissue evidence="11">Leaf</tissue>
    </source>
</reference>
<keyword evidence="7" id="KW-0833">Ubl conjugation pathway</keyword>
<dbReference type="GO" id="GO:0016567">
    <property type="term" value="P:protein ubiquitination"/>
    <property type="evidence" value="ECO:0007669"/>
    <property type="project" value="InterPro"/>
</dbReference>
<keyword evidence="5" id="KW-0479">Metal-binding</keyword>
<dbReference type="InterPro" id="IPR001841">
    <property type="entry name" value="Znf_RING"/>
</dbReference>
<dbReference type="PANTHER" id="PTHR46913:SF23">
    <property type="entry name" value="E3 UBIQUITIN-PROTEIN LIGASE RHA4A-RELATED"/>
    <property type="match status" value="1"/>
</dbReference>
<dbReference type="Proteomes" id="UP001237642">
    <property type="component" value="Unassembled WGS sequence"/>
</dbReference>
<dbReference type="Gene3D" id="3.30.40.10">
    <property type="entry name" value="Zinc/RING finger domain, C3HC4 (zinc finger)"/>
    <property type="match status" value="1"/>
</dbReference>
<keyword evidence="4" id="KW-0808">Transferase</keyword>
<sequence>MSLYLLHLKKKASALSYEYPPPLPPTVTETPSSFIISVSPLIDKLPTIVFDEEFKARDSVCCVCLGEFEMKEELIQVPSCKHIFHNECIRNWLISSTTCPLCRCSVIVLDNNRIVRPHEPQTSHAVLLPAATSIQLAATS</sequence>
<accession>A0AAD8IJG6</accession>
<dbReference type="Pfam" id="PF13639">
    <property type="entry name" value="zf-RING_2"/>
    <property type="match status" value="1"/>
</dbReference>
<keyword evidence="6 9" id="KW-0863">Zinc-finger</keyword>
<dbReference type="GO" id="GO:0061630">
    <property type="term" value="F:ubiquitin protein ligase activity"/>
    <property type="evidence" value="ECO:0007669"/>
    <property type="project" value="UniProtKB-EC"/>
</dbReference>
<comment type="catalytic activity">
    <reaction evidence="1">
        <text>S-ubiquitinyl-[E2 ubiquitin-conjugating enzyme]-L-cysteine + [acceptor protein]-L-lysine = [E2 ubiquitin-conjugating enzyme]-L-cysteine + N(6)-ubiquitinyl-[acceptor protein]-L-lysine.</text>
        <dbReference type="EC" id="2.3.2.27"/>
    </reaction>
</comment>
<keyword evidence="8" id="KW-0862">Zinc</keyword>
<organism evidence="11 12">
    <name type="scientific">Heracleum sosnowskyi</name>
    <dbReference type="NCBI Taxonomy" id="360622"/>
    <lineage>
        <taxon>Eukaryota</taxon>
        <taxon>Viridiplantae</taxon>
        <taxon>Streptophyta</taxon>
        <taxon>Embryophyta</taxon>
        <taxon>Tracheophyta</taxon>
        <taxon>Spermatophyta</taxon>
        <taxon>Magnoliopsida</taxon>
        <taxon>eudicotyledons</taxon>
        <taxon>Gunneridae</taxon>
        <taxon>Pentapetalae</taxon>
        <taxon>asterids</taxon>
        <taxon>campanulids</taxon>
        <taxon>Apiales</taxon>
        <taxon>Apiaceae</taxon>
        <taxon>Apioideae</taxon>
        <taxon>apioid superclade</taxon>
        <taxon>Tordylieae</taxon>
        <taxon>Tordyliinae</taxon>
        <taxon>Heracleum</taxon>
    </lineage>
</organism>
<evidence type="ECO:0000256" key="9">
    <source>
        <dbReference type="PROSITE-ProRule" id="PRU00175"/>
    </source>
</evidence>
<keyword evidence="12" id="KW-1185">Reference proteome</keyword>
<evidence type="ECO:0000256" key="1">
    <source>
        <dbReference type="ARBA" id="ARBA00000900"/>
    </source>
</evidence>
<dbReference type="EMBL" id="JAUIZM010000005">
    <property type="protein sequence ID" value="KAK1385512.1"/>
    <property type="molecule type" value="Genomic_DNA"/>
</dbReference>
<evidence type="ECO:0000256" key="5">
    <source>
        <dbReference type="ARBA" id="ARBA00022723"/>
    </source>
</evidence>
<dbReference type="SMART" id="SM00184">
    <property type="entry name" value="RING"/>
    <property type="match status" value="1"/>
</dbReference>
<dbReference type="AlphaFoldDB" id="A0AAD8IJG6"/>
<evidence type="ECO:0000256" key="7">
    <source>
        <dbReference type="ARBA" id="ARBA00022786"/>
    </source>
</evidence>
<dbReference type="PROSITE" id="PS50089">
    <property type="entry name" value="ZF_RING_2"/>
    <property type="match status" value="1"/>
</dbReference>
<feature type="domain" description="RING-type" evidence="10">
    <location>
        <begin position="61"/>
        <end position="103"/>
    </location>
</feature>
<evidence type="ECO:0000259" key="10">
    <source>
        <dbReference type="PROSITE" id="PS50089"/>
    </source>
</evidence>
<comment type="caution">
    <text evidence="11">The sequence shown here is derived from an EMBL/GenBank/DDBJ whole genome shotgun (WGS) entry which is preliminary data.</text>
</comment>
<dbReference type="InterPro" id="IPR044600">
    <property type="entry name" value="ATL1/ATL16-like"/>
</dbReference>
<evidence type="ECO:0000313" key="12">
    <source>
        <dbReference type="Proteomes" id="UP001237642"/>
    </source>
</evidence>
<evidence type="ECO:0000256" key="8">
    <source>
        <dbReference type="ARBA" id="ARBA00022833"/>
    </source>
</evidence>
<evidence type="ECO:0000256" key="4">
    <source>
        <dbReference type="ARBA" id="ARBA00022679"/>
    </source>
</evidence>
<evidence type="ECO:0000256" key="3">
    <source>
        <dbReference type="ARBA" id="ARBA00012483"/>
    </source>
</evidence>
<name>A0AAD8IJG6_9APIA</name>
<dbReference type="PANTHER" id="PTHR46913">
    <property type="entry name" value="RING-H2 FINGER PROTEIN ATL16"/>
    <property type="match status" value="1"/>
</dbReference>
<dbReference type="GO" id="GO:0008270">
    <property type="term" value="F:zinc ion binding"/>
    <property type="evidence" value="ECO:0007669"/>
    <property type="project" value="UniProtKB-KW"/>
</dbReference>
<gene>
    <name evidence="11" type="ORF">POM88_023247</name>
</gene>
<comment type="pathway">
    <text evidence="2">Protein modification; protein ubiquitination.</text>
</comment>